<protein>
    <submittedName>
        <fullName evidence="2">Uncharacterized protein</fullName>
    </submittedName>
</protein>
<feature type="region of interest" description="Disordered" evidence="1">
    <location>
        <begin position="1"/>
        <end position="28"/>
    </location>
</feature>
<feature type="non-terminal residue" evidence="2">
    <location>
        <position position="28"/>
    </location>
</feature>
<name>A0A6J4SEN5_9ACTN</name>
<gene>
    <name evidence="2" type="ORF">AVDCRST_MAG12-2418</name>
</gene>
<sequence length="28" mass="3156">EVLRVRGEPAPNRREREDGDAPEKDPPA</sequence>
<evidence type="ECO:0000313" key="2">
    <source>
        <dbReference type="EMBL" id="CAA9496904.1"/>
    </source>
</evidence>
<feature type="non-terminal residue" evidence="2">
    <location>
        <position position="1"/>
    </location>
</feature>
<organism evidence="2">
    <name type="scientific">uncultured Rubrobacteraceae bacterium</name>
    <dbReference type="NCBI Taxonomy" id="349277"/>
    <lineage>
        <taxon>Bacteria</taxon>
        <taxon>Bacillati</taxon>
        <taxon>Actinomycetota</taxon>
        <taxon>Rubrobacteria</taxon>
        <taxon>Rubrobacterales</taxon>
        <taxon>Rubrobacteraceae</taxon>
        <taxon>environmental samples</taxon>
    </lineage>
</organism>
<accession>A0A6J4SEN5</accession>
<reference evidence="2" key="1">
    <citation type="submission" date="2020-02" db="EMBL/GenBank/DDBJ databases">
        <authorList>
            <person name="Meier V. D."/>
        </authorList>
    </citation>
    <scope>NUCLEOTIDE SEQUENCE</scope>
    <source>
        <strain evidence="2">AVDCRST_MAG12</strain>
    </source>
</reference>
<dbReference type="AlphaFoldDB" id="A0A6J4SEN5"/>
<dbReference type="EMBL" id="CADCVK010000354">
    <property type="protein sequence ID" value="CAA9496904.1"/>
    <property type="molecule type" value="Genomic_DNA"/>
</dbReference>
<proteinExistence type="predicted"/>
<evidence type="ECO:0000256" key="1">
    <source>
        <dbReference type="SAM" id="MobiDB-lite"/>
    </source>
</evidence>